<accession>A0A428K366</accession>
<organism evidence="3 4">
    <name type="scientific">Hymenobacter perfusus</name>
    <dbReference type="NCBI Taxonomy" id="1236770"/>
    <lineage>
        <taxon>Bacteria</taxon>
        <taxon>Pseudomonadati</taxon>
        <taxon>Bacteroidota</taxon>
        <taxon>Cytophagia</taxon>
        <taxon>Cytophagales</taxon>
        <taxon>Hymenobacteraceae</taxon>
        <taxon>Hymenobacter</taxon>
    </lineage>
</organism>
<dbReference type="InterPro" id="IPR050879">
    <property type="entry name" value="Acyltransferase_3"/>
</dbReference>
<dbReference type="EMBL" id="RWIU01000007">
    <property type="protein sequence ID" value="RSK40833.1"/>
    <property type="molecule type" value="Genomic_DNA"/>
</dbReference>
<keyword evidence="1" id="KW-0812">Transmembrane</keyword>
<comment type="caution">
    <text evidence="3">The sequence shown here is derived from an EMBL/GenBank/DDBJ whole genome shotgun (WGS) entry which is preliminary data.</text>
</comment>
<feature type="domain" description="Acyltransferase 3" evidence="2">
    <location>
        <begin position="13"/>
        <end position="359"/>
    </location>
</feature>
<dbReference type="GO" id="GO:0016747">
    <property type="term" value="F:acyltransferase activity, transferring groups other than amino-acyl groups"/>
    <property type="evidence" value="ECO:0007669"/>
    <property type="project" value="InterPro"/>
</dbReference>
<feature type="transmembrane region" description="Helical" evidence="1">
    <location>
        <begin position="154"/>
        <end position="175"/>
    </location>
</feature>
<keyword evidence="1" id="KW-1133">Transmembrane helix</keyword>
<dbReference type="PANTHER" id="PTHR23028:SF53">
    <property type="entry name" value="ACYL_TRANSF_3 DOMAIN-CONTAINING PROTEIN"/>
    <property type="match status" value="1"/>
</dbReference>
<evidence type="ECO:0000313" key="4">
    <source>
        <dbReference type="Proteomes" id="UP000270291"/>
    </source>
</evidence>
<feature type="transmembrane region" description="Helical" evidence="1">
    <location>
        <begin position="346"/>
        <end position="365"/>
    </location>
</feature>
<feature type="transmembrane region" description="Helical" evidence="1">
    <location>
        <begin position="182"/>
        <end position="201"/>
    </location>
</feature>
<keyword evidence="3" id="KW-0808">Transferase</keyword>
<dbReference type="InterPro" id="IPR002656">
    <property type="entry name" value="Acyl_transf_3_dom"/>
</dbReference>
<feature type="transmembrane region" description="Helical" evidence="1">
    <location>
        <begin position="280"/>
        <end position="302"/>
    </location>
</feature>
<dbReference type="Proteomes" id="UP000270291">
    <property type="component" value="Unassembled WGS sequence"/>
</dbReference>
<evidence type="ECO:0000256" key="1">
    <source>
        <dbReference type="SAM" id="Phobius"/>
    </source>
</evidence>
<dbReference type="AlphaFoldDB" id="A0A428K366"/>
<evidence type="ECO:0000313" key="3">
    <source>
        <dbReference type="EMBL" id="RSK40833.1"/>
    </source>
</evidence>
<name>A0A428K366_9BACT</name>
<keyword evidence="3" id="KW-0012">Acyltransferase</keyword>
<reference evidence="3 4" key="1">
    <citation type="submission" date="2018-12" db="EMBL/GenBank/DDBJ databases">
        <authorList>
            <person name="Feng G."/>
            <person name="Zhu H."/>
        </authorList>
    </citation>
    <scope>NUCLEOTIDE SEQUENCE [LARGE SCALE GENOMIC DNA]</scope>
    <source>
        <strain evidence="3 4">LMG 26000</strain>
    </source>
</reference>
<dbReference type="PANTHER" id="PTHR23028">
    <property type="entry name" value="ACETYLTRANSFERASE"/>
    <property type="match status" value="1"/>
</dbReference>
<dbReference type="GO" id="GO:0000271">
    <property type="term" value="P:polysaccharide biosynthetic process"/>
    <property type="evidence" value="ECO:0007669"/>
    <property type="project" value="TreeGrafter"/>
</dbReference>
<gene>
    <name evidence="3" type="ORF">EI293_17955</name>
</gene>
<dbReference type="Pfam" id="PF01757">
    <property type="entry name" value="Acyl_transf_3"/>
    <property type="match status" value="1"/>
</dbReference>
<feature type="transmembrane region" description="Helical" evidence="1">
    <location>
        <begin position="251"/>
        <end position="268"/>
    </location>
</feature>
<evidence type="ECO:0000259" key="2">
    <source>
        <dbReference type="Pfam" id="PF01757"/>
    </source>
</evidence>
<keyword evidence="1" id="KW-0472">Membrane</keyword>
<dbReference type="GO" id="GO:0016020">
    <property type="term" value="C:membrane"/>
    <property type="evidence" value="ECO:0007669"/>
    <property type="project" value="TreeGrafter"/>
</dbReference>
<keyword evidence="4" id="KW-1185">Reference proteome</keyword>
<feature type="transmembrane region" description="Helical" evidence="1">
    <location>
        <begin position="94"/>
        <end position="112"/>
    </location>
</feature>
<feature type="transmembrane region" description="Helical" evidence="1">
    <location>
        <begin position="7"/>
        <end position="26"/>
    </location>
</feature>
<proteinExistence type="predicted"/>
<dbReference type="OrthoDB" id="9796461at2"/>
<feature type="transmembrane region" description="Helical" evidence="1">
    <location>
        <begin position="323"/>
        <end position="340"/>
    </location>
</feature>
<sequence>MKEQRVLSSYMPALTGVRAIAAYMVYFHHFNPFTSYENKTGFLNLLYRLCDQMHVGVTLFFVLSGFLICFRYFNKVDQINPGWFLIYMKNRFARIYPVYFILTALTFGLMSLDNRLDFMGQYNGFSDIQKFVVFVLNITFVKGFFNGFKFTGIAQGWSLTVEECFYVFAPFVLLLSKKNKYAIIYSWVAVLALGFLLVLLFSKHNIFGFFESVKFMLNFTFFGRVTEFIFGIGLGIIALRIQKKTVLKEGIFTYFSLLGIGFVIYVMSCLGESEVSKNNFFGIFLNNVVLAAIVCLFFYGIISEKTVVEKILSSKIFDILGKSSYIFYLIHMGVFSILLKTYVTDNYLICFVLLNIASVILYTYLEKPLHKLLRPKRQV</sequence>
<protein>
    <submittedName>
        <fullName evidence="3">Acyltransferase</fullName>
    </submittedName>
</protein>
<feature type="transmembrane region" description="Helical" evidence="1">
    <location>
        <begin position="221"/>
        <end position="239"/>
    </location>
</feature>
<dbReference type="RefSeq" id="WP_125439937.1">
    <property type="nucleotide sequence ID" value="NZ_RWIU01000007.1"/>
</dbReference>
<feature type="transmembrane region" description="Helical" evidence="1">
    <location>
        <begin position="53"/>
        <end position="73"/>
    </location>
</feature>